<evidence type="ECO:0000313" key="2">
    <source>
        <dbReference type="Proteomes" id="UP001185012"/>
    </source>
</evidence>
<evidence type="ECO:0000313" key="1">
    <source>
        <dbReference type="EMBL" id="MDR6226050.1"/>
    </source>
</evidence>
<protein>
    <submittedName>
        <fullName evidence="1">Uncharacterized protein</fullName>
    </submittedName>
</protein>
<sequence>MARAFVLTEYKSRLGHFVPGFAMPFFATKRGQP</sequence>
<comment type="caution">
    <text evidence="1">The sequence shown here is derived from an EMBL/GenBank/DDBJ whole genome shotgun (WGS) entry which is preliminary data.</text>
</comment>
<dbReference type="EMBL" id="JAVDQG010000004">
    <property type="protein sequence ID" value="MDR6226050.1"/>
    <property type="molecule type" value="Genomic_DNA"/>
</dbReference>
<keyword evidence="2" id="KW-1185">Reference proteome</keyword>
<proteinExistence type="predicted"/>
<dbReference type="Proteomes" id="UP001185012">
    <property type="component" value="Unassembled WGS sequence"/>
</dbReference>
<accession>A0ABU1IMP5</accession>
<name>A0ABU1IMP5_9BACL</name>
<organism evidence="1 2">
    <name type="scientific">Desmospora profundinema</name>
    <dbReference type="NCBI Taxonomy" id="1571184"/>
    <lineage>
        <taxon>Bacteria</taxon>
        <taxon>Bacillati</taxon>
        <taxon>Bacillota</taxon>
        <taxon>Bacilli</taxon>
        <taxon>Bacillales</taxon>
        <taxon>Thermoactinomycetaceae</taxon>
        <taxon>Desmospora</taxon>
    </lineage>
</organism>
<gene>
    <name evidence="1" type="ORF">JOE21_002056</name>
</gene>
<reference evidence="1 2" key="1">
    <citation type="submission" date="2023-07" db="EMBL/GenBank/DDBJ databases">
        <title>Genomic Encyclopedia of Type Strains, Phase IV (KMG-IV): sequencing the most valuable type-strain genomes for metagenomic binning, comparative biology and taxonomic classification.</title>
        <authorList>
            <person name="Goeker M."/>
        </authorList>
    </citation>
    <scope>NUCLEOTIDE SEQUENCE [LARGE SCALE GENOMIC DNA]</scope>
    <source>
        <strain evidence="1 2">DSM 45903</strain>
    </source>
</reference>